<feature type="chain" id="PRO_5046892776" evidence="2">
    <location>
        <begin position="19"/>
        <end position="304"/>
    </location>
</feature>
<protein>
    <submittedName>
        <fullName evidence="3">Uncharacterized protein</fullName>
    </submittedName>
</protein>
<evidence type="ECO:0000256" key="2">
    <source>
        <dbReference type="SAM" id="SignalP"/>
    </source>
</evidence>
<evidence type="ECO:0000256" key="1">
    <source>
        <dbReference type="SAM" id="MobiDB-lite"/>
    </source>
</evidence>
<keyword evidence="4" id="KW-1185">Reference proteome</keyword>
<proteinExistence type="predicted"/>
<sequence>MRVGIGTILSVLSLSILATVIPNNDNHGPLLARRTVSPNSRAVLWKRNNEDQEGSDPSSSGAGGGGSRGSSNSNQSPSTSKGFHKSLMNRWATRKQKYILEGDEKLIQRAINKLTDVTKGEHVKEVIADIESFLRTLLKGAKVLVDLFDNKALTPFSLSIPKGKEYKSLIKEMGRIQRAAKDLAKEYLRHMYGTIDNVNHYVQFLISVLGRGTVSTGNTCNSLVDLGNKDYMALLSKVNSATDEDRAKVNEYAQELQTYHDESWVSLDSIKDKIKRGVLKFDYDRLSKASSLTSKIRDRIMISG</sequence>
<organism evidence="3 4">
    <name type="scientific">Batrachochytrium salamandrivorans</name>
    <dbReference type="NCBI Taxonomy" id="1357716"/>
    <lineage>
        <taxon>Eukaryota</taxon>
        <taxon>Fungi</taxon>
        <taxon>Fungi incertae sedis</taxon>
        <taxon>Chytridiomycota</taxon>
        <taxon>Chytridiomycota incertae sedis</taxon>
        <taxon>Chytridiomycetes</taxon>
        <taxon>Rhizophydiales</taxon>
        <taxon>Rhizophydiales incertae sedis</taxon>
        <taxon>Batrachochytrium</taxon>
    </lineage>
</organism>
<evidence type="ECO:0000313" key="3">
    <source>
        <dbReference type="EMBL" id="KAH6586888.1"/>
    </source>
</evidence>
<gene>
    <name evidence="3" type="ORF">BASA50_000252</name>
</gene>
<comment type="caution">
    <text evidence="3">The sequence shown here is derived from an EMBL/GenBank/DDBJ whole genome shotgun (WGS) entry which is preliminary data.</text>
</comment>
<feature type="compositionally biased region" description="Low complexity" evidence="1">
    <location>
        <begin position="69"/>
        <end position="81"/>
    </location>
</feature>
<dbReference type="EMBL" id="JAFCIX010000570">
    <property type="protein sequence ID" value="KAH6586888.1"/>
    <property type="molecule type" value="Genomic_DNA"/>
</dbReference>
<reference evidence="3 4" key="1">
    <citation type="submission" date="2021-02" db="EMBL/GenBank/DDBJ databases">
        <title>Variation within the Batrachochytrium salamandrivorans European outbreak.</title>
        <authorList>
            <person name="Kelly M."/>
            <person name="Pasmans F."/>
            <person name="Shea T.P."/>
            <person name="Munoz J.F."/>
            <person name="Carranza S."/>
            <person name="Cuomo C.A."/>
            <person name="Martel A."/>
        </authorList>
    </citation>
    <scope>NUCLEOTIDE SEQUENCE [LARGE SCALE GENOMIC DNA]</scope>
    <source>
        <strain evidence="3 4">AMFP18/2</strain>
    </source>
</reference>
<dbReference type="Proteomes" id="UP001648503">
    <property type="component" value="Unassembled WGS sequence"/>
</dbReference>
<keyword evidence="2" id="KW-0732">Signal</keyword>
<accession>A0ABQ8EXQ1</accession>
<feature type="region of interest" description="Disordered" evidence="1">
    <location>
        <begin position="47"/>
        <end position="84"/>
    </location>
</feature>
<name>A0ABQ8EXQ1_9FUNG</name>
<evidence type="ECO:0000313" key="4">
    <source>
        <dbReference type="Proteomes" id="UP001648503"/>
    </source>
</evidence>
<feature type="signal peptide" evidence="2">
    <location>
        <begin position="1"/>
        <end position="18"/>
    </location>
</feature>